<dbReference type="Pfam" id="PF13620">
    <property type="entry name" value="CarboxypepD_reg"/>
    <property type="match status" value="1"/>
</dbReference>
<protein>
    <submittedName>
        <fullName evidence="11">SusC/RagA family TonB-linked outer membrane protein</fullName>
    </submittedName>
</protein>
<name>A0A929RWI8_9BACT</name>
<evidence type="ECO:0000256" key="7">
    <source>
        <dbReference type="ARBA" id="ARBA00023237"/>
    </source>
</evidence>
<dbReference type="NCBIfam" id="TIGR04056">
    <property type="entry name" value="OMP_RagA_SusC"/>
    <property type="match status" value="1"/>
</dbReference>
<evidence type="ECO:0000256" key="6">
    <source>
        <dbReference type="ARBA" id="ARBA00023136"/>
    </source>
</evidence>
<dbReference type="EMBL" id="JABZGR010000016">
    <property type="protein sequence ID" value="MBF0970580.1"/>
    <property type="molecule type" value="Genomic_DNA"/>
</dbReference>
<dbReference type="PANTHER" id="PTHR30069">
    <property type="entry name" value="TONB-DEPENDENT OUTER MEMBRANE RECEPTOR"/>
    <property type="match status" value="1"/>
</dbReference>
<keyword evidence="2 8" id="KW-0813">Transport</keyword>
<dbReference type="GO" id="GO:0009279">
    <property type="term" value="C:cell outer membrane"/>
    <property type="evidence" value="ECO:0007669"/>
    <property type="project" value="UniProtKB-SubCell"/>
</dbReference>
<reference evidence="11" key="1">
    <citation type="submission" date="2020-04" db="EMBL/GenBank/DDBJ databases">
        <title>Deep metagenomics examines the oral microbiome during advanced dental caries in children, revealing novel taxa and co-occurrences with host molecules.</title>
        <authorList>
            <person name="Baker J.L."/>
            <person name="Morton J.T."/>
            <person name="Dinis M."/>
            <person name="Alvarez R."/>
            <person name="Tran N.C."/>
            <person name="Knight R."/>
            <person name="Edlund A."/>
        </authorList>
    </citation>
    <scope>NUCLEOTIDE SEQUENCE</scope>
    <source>
        <strain evidence="11">JCVI_34_bin.1</strain>
    </source>
</reference>
<evidence type="ECO:0000259" key="10">
    <source>
        <dbReference type="Pfam" id="PF07715"/>
    </source>
</evidence>
<dbReference type="PROSITE" id="PS52016">
    <property type="entry name" value="TONB_DEPENDENT_REC_3"/>
    <property type="match status" value="1"/>
</dbReference>
<keyword evidence="6 8" id="KW-0472">Membrane</keyword>
<evidence type="ECO:0000256" key="9">
    <source>
        <dbReference type="SAM" id="SignalP"/>
    </source>
</evidence>
<dbReference type="NCBIfam" id="TIGR04057">
    <property type="entry name" value="SusC_RagA_signa"/>
    <property type="match status" value="1"/>
</dbReference>
<feature type="domain" description="TonB-dependent receptor plug" evidence="10">
    <location>
        <begin position="117"/>
        <end position="224"/>
    </location>
</feature>
<dbReference type="RefSeq" id="WP_303764099.1">
    <property type="nucleotide sequence ID" value="NZ_JABZGR010000016.1"/>
</dbReference>
<dbReference type="InterPro" id="IPR036942">
    <property type="entry name" value="Beta-barrel_TonB_sf"/>
</dbReference>
<comment type="subcellular location">
    <subcellularLocation>
        <location evidence="1 8">Cell outer membrane</location>
        <topology evidence="1 8">Multi-pass membrane protein</topology>
    </subcellularLocation>
</comment>
<dbReference type="Gene3D" id="2.60.40.1120">
    <property type="entry name" value="Carboxypeptidase-like, regulatory domain"/>
    <property type="match status" value="1"/>
</dbReference>
<dbReference type="GO" id="GO:0044718">
    <property type="term" value="P:siderophore transmembrane transport"/>
    <property type="evidence" value="ECO:0007669"/>
    <property type="project" value="TreeGrafter"/>
</dbReference>
<evidence type="ECO:0000313" key="12">
    <source>
        <dbReference type="Proteomes" id="UP000704068"/>
    </source>
</evidence>
<dbReference type="InterPro" id="IPR023996">
    <property type="entry name" value="TonB-dep_OMP_SusC/RagA"/>
</dbReference>
<evidence type="ECO:0000256" key="5">
    <source>
        <dbReference type="ARBA" id="ARBA00022729"/>
    </source>
</evidence>
<dbReference type="InterPro" id="IPR008969">
    <property type="entry name" value="CarboxyPept-like_regulatory"/>
</dbReference>
<dbReference type="PANTHER" id="PTHR30069:SF29">
    <property type="entry name" value="HEMOGLOBIN AND HEMOGLOBIN-HAPTOGLOBIN-BINDING PROTEIN 1-RELATED"/>
    <property type="match status" value="1"/>
</dbReference>
<dbReference type="Pfam" id="PF07715">
    <property type="entry name" value="Plug"/>
    <property type="match status" value="1"/>
</dbReference>
<dbReference type="AlphaFoldDB" id="A0A929RWI8"/>
<evidence type="ECO:0000256" key="8">
    <source>
        <dbReference type="PROSITE-ProRule" id="PRU01360"/>
    </source>
</evidence>
<evidence type="ECO:0000256" key="2">
    <source>
        <dbReference type="ARBA" id="ARBA00022448"/>
    </source>
</evidence>
<keyword evidence="7 8" id="KW-0998">Cell outer membrane</keyword>
<evidence type="ECO:0000256" key="1">
    <source>
        <dbReference type="ARBA" id="ARBA00004571"/>
    </source>
</evidence>
<dbReference type="InterPro" id="IPR012910">
    <property type="entry name" value="Plug_dom"/>
</dbReference>
<gene>
    <name evidence="11" type="ORF">HXK21_06010</name>
</gene>
<accession>A0A929RWI8</accession>
<dbReference type="GO" id="GO:0015344">
    <property type="term" value="F:siderophore uptake transmembrane transporter activity"/>
    <property type="evidence" value="ECO:0007669"/>
    <property type="project" value="TreeGrafter"/>
</dbReference>
<dbReference type="InterPro" id="IPR037066">
    <property type="entry name" value="Plug_dom_sf"/>
</dbReference>
<feature type="chain" id="PRO_5037345918" evidence="9">
    <location>
        <begin position="21"/>
        <end position="976"/>
    </location>
</feature>
<evidence type="ECO:0000256" key="4">
    <source>
        <dbReference type="ARBA" id="ARBA00022692"/>
    </source>
</evidence>
<proteinExistence type="inferred from homology"/>
<dbReference type="SUPFAM" id="SSF49464">
    <property type="entry name" value="Carboxypeptidase regulatory domain-like"/>
    <property type="match status" value="1"/>
</dbReference>
<dbReference type="InterPro" id="IPR039426">
    <property type="entry name" value="TonB-dep_rcpt-like"/>
</dbReference>
<comment type="similarity">
    <text evidence="8">Belongs to the TonB-dependent receptor family.</text>
</comment>
<sequence length="976" mass="108067">MNKKLVLLSACLLSAGSIYAQQHVTGRVVDEHGSPVSGAVVRVQGTKLMTQTDDNGNFTFSSLPATAKYINITNVGMNPETVSITGNMQVTMKESGDSNLTEAVVVGYGTAKKLGTVVGTVSKVSADKIENKPVTTALDALQGKVAGVQISNNTGDVGNINGTSTKVRGTGSLNGGNTPLYVVDGMPVGASVFYMLNPNDIESYTVLRDASATSIYGSRAANGVIFVTTKKGHRNEKAVIKIGQSIGWSQLARRIGNPMSSNELLEYELQNGIINGAQYAAYKASGVNTDWQKYYFNDNAPMYNTNFSVAGGSERTTYYTSASYMKKNGLTPSSRFKRYTVRFNLDSRATDWFHYGVNLGLNYDERTSDRMFNNLYAGNNGAFSTVTNKPYINPYDKDGRKLDIIPVMNAYNNELWTKLNPSFTNDARLTGTAFIELTPVKGLTLRSQLGVDAADTRSTVIGYPSAPWNDTKDGGLRNEYFSRMSSFTITNTAEYKMELNQDHQLTFLLGQEGIKSQDSGFNSYTKGQSDDRLIELGHGTKAELPDLEGLATVEYLSFFGRVDYALMNKYFFDVTVRNDRSSRFGANNRSAMFASGGFMWNMKREDFLKDIEWLTDLKFKASMGSTGNSQGIGYYDALTKTGQVMYNGSNGWSLATPENKNLGWETQIQTTVGISTRLFDRLNLEVNYYNRRTKDMLMDTPLPYTTGFGSQTLNIGSMVNNGIEVQFDVDAVRNWNDLNVNVYGNFTYNADKITKLFYGIDKWPLPSRSLVYTVGQSITFLLPVRVGVNPDNGNIVWAKPGGGTTETYSEDLYQDTGKRLFAPINGGFGLNASWKGLTLNADFAFTLGKWMVDNMEFFTYNHKFTQDNHDRALVNAWKKPGDITDVPRFGVANRLDTSLLHNSSFLRLKNLSLSYDLPKSWMEATKVIRNVRLSATARNLLTFTKWKGADPEFGGNISKATFPNTREFFLGIEVTF</sequence>
<dbReference type="Gene3D" id="2.40.170.20">
    <property type="entry name" value="TonB-dependent receptor, beta-barrel domain"/>
    <property type="match status" value="1"/>
</dbReference>
<dbReference type="InterPro" id="IPR023997">
    <property type="entry name" value="TonB-dep_OMP_SusC/RagA_CS"/>
</dbReference>
<feature type="signal peptide" evidence="9">
    <location>
        <begin position="1"/>
        <end position="20"/>
    </location>
</feature>
<dbReference type="SUPFAM" id="SSF56935">
    <property type="entry name" value="Porins"/>
    <property type="match status" value="1"/>
</dbReference>
<keyword evidence="5 9" id="KW-0732">Signal</keyword>
<keyword evidence="4 8" id="KW-0812">Transmembrane</keyword>
<organism evidence="11 12">
    <name type="scientific">Alloprevotella tannerae</name>
    <dbReference type="NCBI Taxonomy" id="76122"/>
    <lineage>
        <taxon>Bacteria</taxon>
        <taxon>Pseudomonadati</taxon>
        <taxon>Bacteroidota</taxon>
        <taxon>Bacteroidia</taxon>
        <taxon>Bacteroidales</taxon>
        <taxon>Prevotellaceae</taxon>
        <taxon>Alloprevotella</taxon>
    </lineage>
</organism>
<evidence type="ECO:0000256" key="3">
    <source>
        <dbReference type="ARBA" id="ARBA00022452"/>
    </source>
</evidence>
<dbReference type="Gene3D" id="2.170.130.10">
    <property type="entry name" value="TonB-dependent receptor, plug domain"/>
    <property type="match status" value="1"/>
</dbReference>
<dbReference type="Proteomes" id="UP000704068">
    <property type="component" value="Unassembled WGS sequence"/>
</dbReference>
<evidence type="ECO:0000313" key="11">
    <source>
        <dbReference type="EMBL" id="MBF0970580.1"/>
    </source>
</evidence>
<keyword evidence="3 8" id="KW-1134">Transmembrane beta strand</keyword>
<comment type="caution">
    <text evidence="11">The sequence shown here is derived from an EMBL/GenBank/DDBJ whole genome shotgun (WGS) entry which is preliminary data.</text>
</comment>